<evidence type="ECO:0008006" key="9">
    <source>
        <dbReference type="Google" id="ProtNLM"/>
    </source>
</evidence>
<keyword evidence="5 6" id="KW-0472">Membrane</keyword>
<keyword evidence="8" id="KW-1185">Reference proteome</keyword>
<feature type="transmembrane region" description="Helical" evidence="6">
    <location>
        <begin position="41"/>
        <end position="62"/>
    </location>
</feature>
<evidence type="ECO:0000256" key="3">
    <source>
        <dbReference type="ARBA" id="ARBA00022692"/>
    </source>
</evidence>
<dbReference type="Proteomes" id="UP000015559">
    <property type="component" value="Chromosome"/>
</dbReference>
<evidence type="ECO:0000256" key="6">
    <source>
        <dbReference type="SAM" id="Phobius"/>
    </source>
</evidence>
<name>S6AIG2_SULDS</name>
<dbReference type="OrthoDB" id="9181004at2"/>
<dbReference type="InterPro" id="IPR005171">
    <property type="entry name" value="Cyt_c_oxidase_su4_prok"/>
</dbReference>
<evidence type="ECO:0000256" key="1">
    <source>
        <dbReference type="ARBA" id="ARBA00004651"/>
    </source>
</evidence>
<dbReference type="STRING" id="1163617.SCD_n00455"/>
<keyword evidence="3 6" id="KW-0812">Transmembrane</keyword>
<gene>
    <name evidence="7" type="ORF">SCD_n00455</name>
</gene>
<protein>
    <recommendedName>
        <fullName evidence="9">Cytochrome c oxidase subunit IV</fullName>
    </recommendedName>
</protein>
<dbReference type="KEGG" id="sdr:SCD_n00455"/>
<feature type="transmembrane region" description="Helical" evidence="6">
    <location>
        <begin position="69"/>
        <end position="91"/>
    </location>
</feature>
<evidence type="ECO:0000313" key="7">
    <source>
        <dbReference type="EMBL" id="BAN34304.1"/>
    </source>
</evidence>
<evidence type="ECO:0000313" key="8">
    <source>
        <dbReference type="Proteomes" id="UP000015559"/>
    </source>
</evidence>
<evidence type="ECO:0000256" key="2">
    <source>
        <dbReference type="ARBA" id="ARBA00022475"/>
    </source>
</evidence>
<keyword evidence="2" id="KW-1003">Cell membrane</keyword>
<organism evidence="7 8">
    <name type="scientific">Sulfuricella denitrificans (strain DSM 22764 / NBRC 105220 / skB26)</name>
    <dbReference type="NCBI Taxonomy" id="1163617"/>
    <lineage>
        <taxon>Bacteria</taxon>
        <taxon>Pseudomonadati</taxon>
        <taxon>Pseudomonadota</taxon>
        <taxon>Betaproteobacteria</taxon>
        <taxon>Nitrosomonadales</taxon>
        <taxon>Sulfuricellaceae</taxon>
        <taxon>Sulfuricella</taxon>
    </lineage>
</organism>
<dbReference type="EMBL" id="AP013066">
    <property type="protein sequence ID" value="BAN34304.1"/>
    <property type="molecule type" value="Genomic_DNA"/>
</dbReference>
<accession>S6AIG2</accession>
<reference evidence="7 8" key="1">
    <citation type="journal article" date="2012" name="Appl. Environ. Microbiol.">
        <title>Draft genome sequence of a psychrotolerant sulfur-oxidizing bacterium, Sulfuricella denitrificans skB26, and proteomic insights into cold adaptation.</title>
        <authorList>
            <person name="Watanabe T."/>
            <person name="Kojima H."/>
            <person name="Fukui M."/>
        </authorList>
    </citation>
    <scope>NUCLEOTIDE SEQUENCE [LARGE SCALE GENOMIC DNA]</scope>
    <source>
        <strain evidence="8">skB26</strain>
    </source>
</reference>
<evidence type="ECO:0000256" key="5">
    <source>
        <dbReference type="ARBA" id="ARBA00023136"/>
    </source>
</evidence>
<dbReference type="Pfam" id="PF03626">
    <property type="entry name" value="COX4_pro"/>
    <property type="match status" value="1"/>
</dbReference>
<feature type="transmembrane region" description="Helical" evidence="6">
    <location>
        <begin position="18"/>
        <end position="35"/>
    </location>
</feature>
<dbReference type="eggNOG" id="ENOG5033B0E">
    <property type="taxonomic scope" value="Bacteria"/>
</dbReference>
<dbReference type="GO" id="GO:0005886">
    <property type="term" value="C:plasma membrane"/>
    <property type="evidence" value="ECO:0007669"/>
    <property type="project" value="UniProtKB-SubCell"/>
</dbReference>
<dbReference type="RefSeq" id="WP_009206750.1">
    <property type="nucleotide sequence ID" value="NC_022357.1"/>
</dbReference>
<dbReference type="AlphaFoldDB" id="S6AIG2"/>
<proteinExistence type="predicted"/>
<keyword evidence="4 6" id="KW-1133">Transmembrane helix</keyword>
<comment type="subcellular location">
    <subcellularLocation>
        <location evidence="1">Cell membrane</location>
        <topology evidence="1">Multi-pass membrane protein</topology>
    </subcellularLocation>
</comment>
<sequence length="95" mass="10578">MNNIENQRSQFIRPCTRVWLGLLALTSITYSIGRMELGGTQIVMLVLIITFIKGEMVAGFFMGLRRTSLLWRAIMASWLLIVGGGIAIAYLTGLK</sequence>
<dbReference type="HOGENOM" id="CLU_175439_1_1_4"/>
<evidence type="ECO:0000256" key="4">
    <source>
        <dbReference type="ARBA" id="ARBA00022989"/>
    </source>
</evidence>